<proteinExistence type="predicted"/>
<feature type="compositionally biased region" description="Low complexity" evidence="1">
    <location>
        <begin position="1"/>
        <end position="20"/>
    </location>
</feature>
<feature type="region of interest" description="Disordered" evidence="1">
    <location>
        <begin position="1"/>
        <end position="22"/>
    </location>
</feature>
<dbReference type="EMBL" id="KI670784">
    <property type="protein sequence ID" value="ETL48823.1"/>
    <property type="molecule type" value="Genomic_DNA"/>
</dbReference>
<sequence>TPPGSHSRSSAPPAGPAQGPEVDRLSQRILLLEIALGFGAGGAAAAQAGNKGVLARLVGRLDQLQREVSGLHERVDHRAFSSDLNEAFRIIRRVEGVCNHVRSRPWRAPSRTRVMWSNS</sequence>
<evidence type="ECO:0000313" key="4">
    <source>
        <dbReference type="Proteomes" id="UP000053864"/>
    </source>
</evidence>
<evidence type="ECO:0000313" key="2">
    <source>
        <dbReference type="EMBL" id="ETK95437.1"/>
    </source>
</evidence>
<evidence type="ECO:0000313" key="3">
    <source>
        <dbReference type="EMBL" id="ETL48823.1"/>
    </source>
</evidence>
<organism evidence="2">
    <name type="scientific">Phytophthora nicotianae</name>
    <name type="common">Potato buckeye rot agent</name>
    <name type="synonym">Phytophthora parasitica</name>
    <dbReference type="NCBI Taxonomy" id="4792"/>
    <lineage>
        <taxon>Eukaryota</taxon>
        <taxon>Sar</taxon>
        <taxon>Stramenopiles</taxon>
        <taxon>Oomycota</taxon>
        <taxon>Peronosporomycetes</taxon>
        <taxon>Peronosporales</taxon>
        <taxon>Peronosporaceae</taxon>
        <taxon>Phytophthora</taxon>
    </lineage>
</organism>
<dbReference type="AlphaFoldDB" id="W2HJJ3"/>
<dbReference type="EMBL" id="KI684311">
    <property type="protein sequence ID" value="ETK95437.1"/>
    <property type="molecule type" value="Genomic_DNA"/>
</dbReference>
<gene>
    <name evidence="2" type="ORF">L915_01631</name>
    <name evidence="3" type="ORF">L916_01606</name>
</gene>
<evidence type="ECO:0000256" key="1">
    <source>
        <dbReference type="SAM" id="MobiDB-lite"/>
    </source>
</evidence>
<accession>W2HJJ3</accession>
<feature type="non-terminal residue" evidence="2">
    <location>
        <position position="1"/>
    </location>
</feature>
<dbReference type="Proteomes" id="UP000053864">
    <property type="component" value="Unassembled WGS sequence"/>
</dbReference>
<name>W2HJJ3_PHYNI</name>
<reference evidence="3 4" key="2">
    <citation type="submission" date="2013-11" db="EMBL/GenBank/DDBJ databases">
        <title>The Genome Sequence of Phytophthora parasitica CJ05E6.</title>
        <authorList>
            <consortium name="The Broad Institute Genomics Platform"/>
            <person name="Russ C."/>
            <person name="Tyler B."/>
            <person name="Panabieres F."/>
            <person name="Shan W."/>
            <person name="Tripathy S."/>
            <person name="Grunwald N."/>
            <person name="Machado M."/>
            <person name="Johnson C.S."/>
            <person name="Arredondo F."/>
            <person name="Hong C."/>
            <person name="Coffey M."/>
            <person name="Young S.K."/>
            <person name="Zeng Q."/>
            <person name="Gargeya S."/>
            <person name="Fitzgerald M."/>
            <person name="Abouelleil A."/>
            <person name="Alvarado L."/>
            <person name="Chapman S.B."/>
            <person name="Gainer-Dewar J."/>
            <person name="Goldberg J."/>
            <person name="Griggs A."/>
            <person name="Gujja S."/>
            <person name="Hansen M."/>
            <person name="Howarth C."/>
            <person name="Imamovic A."/>
            <person name="Ireland A."/>
            <person name="Larimer J."/>
            <person name="McCowan C."/>
            <person name="Murphy C."/>
            <person name="Pearson M."/>
            <person name="Poon T.W."/>
            <person name="Priest M."/>
            <person name="Roberts A."/>
            <person name="Saif S."/>
            <person name="Shea T."/>
            <person name="Sykes S."/>
            <person name="Wortman J."/>
            <person name="Nusbaum C."/>
            <person name="Birren B."/>
        </authorList>
    </citation>
    <scope>NUCLEOTIDE SEQUENCE [LARGE SCALE GENOMIC DNA]</scope>
    <source>
        <strain evidence="3 4">CJ05E6</strain>
    </source>
</reference>
<reference evidence="2" key="1">
    <citation type="submission" date="2013-11" db="EMBL/GenBank/DDBJ databases">
        <title>The Genome Sequence of Phytophthora parasitica CJ02B3.</title>
        <authorList>
            <consortium name="The Broad Institute Genomics Platform"/>
            <person name="Russ C."/>
            <person name="Tyler B."/>
            <person name="Panabieres F."/>
            <person name="Shan W."/>
            <person name="Tripathy S."/>
            <person name="Grunwald N."/>
            <person name="Machado M."/>
            <person name="Johnson C.S."/>
            <person name="Arredondo F."/>
            <person name="Hong C."/>
            <person name="Coffey M."/>
            <person name="Young S.K."/>
            <person name="Zeng Q."/>
            <person name="Gargeya S."/>
            <person name="Fitzgerald M."/>
            <person name="Abouelleil A."/>
            <person name="Alvarado L."/>
            <person name="Chapman S.B."/>
            <person name="Gainer-Dewar J."/>
            <person name="Goldberg J."/>
            <person name="Griggs A."/>
            <person name="Gujja S."/>
            <person name="Hansen M."/>
            <person name="Howarth C."/>
            <person name="Imamovic A."/>
            <person name="Ireland A."/>
            <person name="Larimer J."/>
            <person name="McCowan C."/>
            <person name="Murphy C."/>
            <person name="Pearson M."/>
            <person name="Poon T.W."/>
            <person name="Priest M."/>
            <person name="Roberts A."/>
            <person name="Saif S."/>
            <person name="Shea T."/>
            <person name="Sykes S."/>
            <person name="Wortman J."/>
            <person name="Nusbaum C."/>
            <person name="Birren B."/>
        </authorList>
    </citation>
    <scope>NUCLEOTIDE SEQUENCE [LARGE SCALE GENOMIC DNA]</scope>
    <source>
        <strain evidence="2">CJ02B3</strain>
    </source>
</reference>
<protein>
    <submittedName>
        <fullName evidence="2">Uncharacterized protein</fullName>
    </submittedName>
</protein>
<dbReference type="Proteomes" id="UP000053236">
    <property type="component" value="Unassembled WGS sequence"/>
</dbReference>